<gene>
    <name evidence="1" type="ORF">MRM75_13985</name>
</gene>
<name>A0AAU6U0N8_UNCXX</name>
<proteinExistence type="predicted"/>
<organism evidence="1">
    <name type="scientific">bacterium 19CA06SA08-2</name>
    <dbReference type="NCBI Taxonomy" id="2920658"/>
    <lineage>
        <taxon>Bacteria</taxon>
    </lineage>
</organism>
<protein>
    <submittedName>
        <fullName evidence="1">Uncharacterized protein</fullName>
    </submittedName>
</protein>
<accession>A0AAU6U0N8</accession>
<evidence type="ECO:0000313" key="1">
    <source>
        <dbReference type="EMBL" id="XAG67755.1"/>
    </source>
</evidence>
<dbReference type="AlphaFoldDB" id="A0AAU6U0N8"/>
<sequence length="144" mass="16969">MSKFFYVIQLVDGCQPQTYMMTDSHIITMAEHILAENSDIKICQVKNFFFPRQELTDEEYIDFCIDAIIYFNSTIHINTFFYNADLGSDSYLFSAQYYDIDGEALDIVRLVEDELRWIRLTDHYVLSLGQEEYFTSEMDSEILA</sequence>
<dbReference type="EMBL" id="CP095353">
    <property type="protein sequence ID" value="XAG67755.1"/>
    <property type="molecule type" value="Genomic_DNA"/>
</dbReference>
<reference evidence="1" key="1">
    <citation type="submission" date="2022-03" db="EMBL/GenBank/DDBJ databases">
        <title>Sea Food Isolates.</title>
        <authorList>
            <person name="Li c."/>
        </authorList>
    </citation>
    <scope>NUCLEOTIDE SEQUENCE</scope>
    <source>
        <strain evidence="1">19CA06SA08-2</strain>
    </source>
</reference>